<feature type="region of interest" description="Disordered" evidence="1">
    <location>
        <begin position="235"/>
        <end position="469"/>
    </location>
</feature>
<feature type="region of interest" description="Disordered" evidence="1">
    <location>
        <begin position="1"/>
        <end position="212"/>
    </location>
</feature>
<proteinExistence type="predicted"/>
<name>A0A9P4YU28_9HYPO</name>
<evidence type="ECO:0000313" key="2">
    <source>
        <dbReference type="EMBL" id="KAF4121822.1"/>
    </source>
</evidence>
<feature type="compositionally biased region" description="Pro residues" evidence="1">
    <location>
        <begin position="249"/>
        <end position="259"/>
    </location>
</feature>
<feature type="compositionally biased region" description="Polar residues" evidence="1">
    <location>
        <begin position="119"/>
        <end position="133"/>
    </location>
</feature>
<dbReference type="Proteomes" id="UP000749293">
    <property type="component" value="Unassembled WGS sequence"/>
</dbReference>
<feature type="compositionally biased region" description="Basic and acidic residues" evidence="1">
    <location>
        <begin position="64"/>
        <end position="114"/>
    </location>
</feature>
<feature type="compositionally biased region" description="Polar residues" evidence="1">
    <location>
        <begin position="530"/>
        <end position="545"/>
    </location>
</feature>
<accession>A0A9P4YU28</accession>
<keyword evidence="3" id="KW-1185">Reference proteome</keyword>
<feature type="compositionally biased region" description="Gly residues" evidence="1">
    <location>
        <begin position="235"/>
        <end position="244"/>
    </location>
</feature>
<feature type="compositionally biased region" description="Basic and acidic residues" evidence="1">
    <location>
        <begin position="499"/>
        <end position="508"/>
    </location>
</feature>
<dbReference type="AlphaFoldDB" id="A0A9P4YU28"/>
<feature type="compositionally biased region" description="Basic and acidic residues" evidence="1">
    <location>
        <begin position="520"/>
        <end position="529"/>
    </location>
</feature>
<reference evidence="2" key="1">
    <citation type="submission" date="2020-03" db="EMBL/GenBank/DDBJ databases">
        <title>Site-based positive gene gene selection in Geosmithia morbida across the United States reveals a broad range of putative effectors and factors for local host and environmental adapation.</title>
        <authorList>
            <person name="Onufrak A."/>
            <person name="Murdoch R.W."/>
            <person name="Gazis R."/>
            <person name="Huff M."/>
            <person name="Staton M."/>
            <person name="Klingeman W."/>
            <person name="Hadziabdic D."/>
        </authorList>
    </citation>
    <scope>NUCLEOTIDE SEQUENCE</scope>
    <source>
        <strain evidence="2">1262</strain>
    </source>
</reference>
<evidence type="ECO:0000256" key="1">
    <source>
        <dbReference type="SAM" id="MobiDB-lite"/>
    </source>
</evidence>
<comment type="caution">
    <text evidence="2">The sequence shown here is derived from an EMBL/GenBank/DDBJ whole genome shotgun (WGS) entry which is preliminary data.</text>
</comment>
<feature type="region of interest" description="Disordered" evidence="1">
    <location>
        <begin position="482"/>
        <end position="546"/>
    </location>
</feature>
<gene>
    <name evidence="2" type="ORF">GMORB2_1662</name>
</gene>
<evidence type="ECO:0000313" key="3">
    <source>
        <dbReference type="Proteomes" id="UP000749293"/>
    </source>
</evidence>
<feature type="compositionally biased region" description="Basic residues" evidence="1">
    <location>
        <begin position="366"/>
        <end position="381"/>
    </location>
</feature>
<feature type="compositionally biased region" description="Basic residues" evidence="1">
    <location>
        <begin position="421"/>
        <end position="431"/>
    </location>
</feature>
<dbReference type="EMBL" id="JAANYQ010000011">
    <property type="protein sequence ID" value="KAF4121822.1"/>
    <property type="molecule type" value="Genomic_DNA"/>
</dbReference>
<feature type="compositionally biased region" description="Gly residues" evidence="1">
    <location>
        <begin position="458"/>
        <end position="468"/>
    </location>
</feature>
<feature type="compositionally biased region" description="Basic residues" evidence="1">
    <location>
        <begin position="599"/>
        <end position="610"/>
    </location>
</feature>
<dbReference type="GeneID" id="55967892"/>
<feature type="compositionally biased region" description="Basic and acidic residues" evidence="1">
    <location>
        <begin position="322"/>
        <end position="332"/>
    </location>
</feature>
<dbReference type="OrthoDB" id="4898142at2759"/>
<feature type="compositionally biased region" description="Basic and acidic residues" evidence="1">
    <location>
        <begin position="43"/>
        <end position="56"/>
    </location>
</feature>
<feature type="region of interest" description="Disordered" evidence="1">
    <location>
        <begin position="591"/>
        <end position="643"/>
    </location>
</feature>
<organism evidence="2 3">
    <name type="scientific">Geosmithia morbida</name>
    <dbReference type="NCBI Taxonomy" id="1094350"/>
    <lineage>
        <taxon>Eukaryota</taxon>
        <taxon>Fungi</taxon>
        <taxon>Dikarya</taxon>
        <taxon>Ascomycota</taxon>
        <taxon>Pezizomycotina</taxon>
        <taxon>Sordariomycetes</taxon>
        <taxon>Hypocreomycetidae</taxon>
        <taxon>Hypocreales</taxon>
        <taxon>Bionectriaceae</taxon>
        <taxon>Geosmithia</taxon>
    </lineage>
</organism>
<feature type="compositionally biased region" description="Acidic residues" evidence="1">
    <location>
        <begin position="388"/>
        <end position="404"/>
    </location>
</feature>
<protein>
    <submittedName>
        <fullName evidence="2">Uncharacterized protein</fullName>
    </submittedName>
</protein>
<dbReference type="RefSeq" id="XP_035320474.1">
    <property type="nucleotide sequence ID" value="XM_035463643.1"/>
</dbReference>
<feature type="compositionally biased region" description="Basic and acidic residues" evidence="1">
    <location>
        <begin position="405"/>
        <end position="416"/>
    </location>
</feature>
<sequence length="643" mass="70712">MTRSSRAPTVAFMEEADEDSGSSVEIRAGTRVYALSEDQPSPPKERPNTGKYRRGEGPNSPPRGTKERGESRKERDPRPYRDQGREIAHHERRDSESAARRMRAEAKADRDSAKALKNSRPQSLRHANTQPAVQQPPPYRRPHADAPGVYGGPPPQRAPSRSRPRAASRPANHYDGQMGPLPPVTGGWAASPMGPPPLFPSSGPGPYDFEYSQSPYSQSPMLGGAHMAAAMHGGMLSGSPGGPGFYEMAPPPPQGPPPVTRDLRQRFEPRPSSAMGYSSTASRSYRHDDYPDYPDYPEEAPYGSTGGGGGGHQRRPSRTQRQQKDDDRKRMPPPDLKPQRIPSMPRRPSTTANTVTPFQPPPQRPSSRHQTRPPPPSHRRSVGFTDPDLLDEEDDEDDDDDEDNLLTHEDLFHDSPEPSYHQRRRSVHRPQRGSFAVYDDDDHDSQPLARRRSRRGSTYGGAALGTGGVSLTEENKYMDAVRYQEDVSGGPQMPLTAESLRKANKRGEGVASSRSTRSSASRDDSEYKRSNTTGLTRSSNGNNDDFTIKVSGAAVVRVNGAEIQCENSEITFSNGMATRAGDLDGGSALYELEDDRSLHRERKALPHRPRAPSQGDSQSRGYLPGYAPYEPYDGGLPSHASYI</sequence>